<evidence type="ECO:0000313" key="1">
    <source>
        <dbReference type="EMBL" id="GAA4800418.1"/>
    </source>
</evidence>
<dbReference type="Proteomes" id="UP001501411">
    <property type="component" value="Unassembled WGS sequence"/>
</dbReference>
<keyword evidence="2" id="KW-1185">Reference proteome</keyword>
<dbReference type="EMBL" id="BAABIQ010000041">
    <property type="protein sequence ID" value="GAA4800418.1"/>
    <property type="molecule type" value="Genomic_DNA"/>
</dbReference>
<sequence>MIRYALILLLFIVLFGTNNGYGQTSQILTGTVVLEQPATPAVSKSSAVRITNLNKQHSTHADNLGNFSINGHIGDSLEFYSKGLPKRLIVIKSYAHLTVYLDSTILLDEVAIAAQRNKKTDLKATAAAYSKHNSIYFNGRPPITLLSPFDGSPITFFRELLSKDGKKVRRFNRFVDQQLELDEVEARFNTTVIKQVIPSISDEEIEKFKTAYTPTLTELRKWSTYELYDYIKTSYKQFRKADNGE</sequence>
<evidence type="ECO:0008006" key="3">
    <source>
        <dbReference type="Google" id="ProtNLM"/>
    </source>
</evidence>
<protein>
    <recommendedName>
        <fullName evidence="3">Carboxypeptidase-like regulatory domain-containing protein</fullName>
    </recommendedName>
</protein>
<comment type="caution">
    <text evidence="1">The sequence shown here is derived from an EMBL/GenBank/DDBJ whole genome shotgun (WGS) entry which is preliminary data.</text>
</comment>
<accession>A0ABP9BYB6</accession>
<name>A0ABP9BYB6_9SPHI</name>
<gene>
    <name evidence="1" type="ORF">GCM10023231_31490</name>
</gene>
<reference evidence="2" key="1">
    <citation type="journal article" date="2019" name="Int. J. Syst. Evol. Microbiol.">
        <title>The Global Catalogue of Microorganisms (GCM) 10K type strain sequencing project: providing services to taxonomists for standard genome sequencing and annotation.</title>
        <authorList>
            <consortium name="The Broad Institute Genomics Platform"/>
            <consortium name="The Broad Institute Genome Sequencing Center for Infectious Disease"/>
            <person name="Wu L."/>
            <person name="Ma J."/>
        </authorList>
    </citation>
    <scope>NUCLEOTIDE SEQUENCE [LARGE SCALE GENOMIC DNA]</scope>
    <source>
        <strain evidence="2">JCM 18200</strain>
    </source>
</reference>
<organism evidence="1 2">
    <name type="scientific">Olivibacter ginsenosidimutans</name>
    <dbReference type="NCBI Taxonomy" id="1176537"/>
    <lineage>
        <taxon>Bacteria</taxon>
        <taxon>Pseudomonadati</taxon>
        <taxon>Bacteroidota</taxon>
        <taxon>Sphingobacteriia</taxon>
        <taxon>Sphingobacteriales</taxon>
        <taxon>Sphingobacteriaceae</taxon>
        <taxon>Olivibacter</taxon>
    </lineage>
</organism>
<proteinExistence type="predicted"/>
<evidence type="ECO:0000313" key="2">
    <source>
        <dbReference type="Proteomes" id="UP001501411"/>
    </source>
</evidence>
<dbReference type="RefSeq" id="WP_345232988.1">
    <property type="nucleotide sequence ID" value="NZ_BAABIQ010000041.1"/>
</dbReference>